<evidence type="ECO:0000313" key="1">
    <source>
        <dbReference type="EMBL" id="SHE97700.1"/>
    </source>
</evidence>
<dbReference type="OrthoDB" id="1083121at2"/>
<gene>
    <name evidence="1" type="ORF">SAMN05444405_104147</name>
</gene>
<name>A0A1M4XWA1_9BACE</name>
<dbReference type="Proteomes" id="UP000184509">
    <property type="component" value="Unassembled WGS sequence"/>
</dbReference>
<evidence type="ECO:0000313" key="2">
    <source>
        <dbReference type="Proteomes" id="UP000184509"/>
    </source>
</evidence>
<proteinExistence type="predicted"/>
<dbReference type="RefSeq" id="WP_073399906.1">
    <property type="nucleotide sequence ID" value="NZ_FQTV01000004.1"/>
</dbReference>
<dbReference type="EMBL" id="FQTV01000004">
    <property type="protein sequence ID" value="SHE97700.1"/>
    <property type="molecule type" value="Genomic_DNA"/>
</dbReference>
<dbReference type="AlphaFoldDB" id="A0A1M4XWA1"/>
<keyword evidence="2" id="KW-1185">Reference proteome</keyword>
<accession>A0A1M4XWA1</accession>
<sequence>MNTKNLFGIILFFLCTINLVSCEKEEDDFLSKDTENSTVISGTVHTKDGLPLSGVNIKIDYYEGAWLQYSLLRHKAITKTDKNGNYKLEFYVRDDELQRDENLYKYFNIVVNMNNLDPKQYILPNDMTSIMISPDPPIAKPATNEAPIISYHFSVERNKTYTQDFYIPQKRYVQITLKGFTPKQNNAYFEVHSFFPWGEESDEKQMIDSKYRTRQSGFDLNVAYSEEQTFEVPFALNENNIVRLTKRKNGILDSEDHKIFVTKDSPKSLTYEY</sequence>
<protein>
    <submittedName>
        <fullName evidence="1">Uncharacterized protein</fullName>
    </submittedName>
</protein>
<organism evidence="1 2">
    <name type="scientific">Bacteroides luti</name>
    <dbReference type="NCBI Taxonomy" id="1297750"/>
    <lineage>
        <taxon>Bacteria</taxon>
        <taxon>Pseudomonadati</taxon>
        <taxon>Bacteroidota</taxon>
        <taxon>Bacteroidia</taxon>
        <taxon>Bacteroidales</taxon>
        <taxon>Bacteroidaceae</taxon>
        <taxon>Bacteroides</taxon>
    </lineage>
</organism>
<dbReference type="STRING" id="1297750.SAMN05444405_104147"/>
<reference evidence="1 2" key="1">
    <citation type="submission" date="2016-11" db="EMBL/GenBank/DDBJ databases">
        <authorList>
            <person name="Jaros S."/>
            <person name="Januszkiewicz K."/>
            <person name="Wedrychowicz H."/>
        </authorList>
    </citation>
    <scope>NUCLEOTIDE SEQUENCE [LARGE SCALE GENOMIC DNA]</scope>
    <source>
        <strain evidence="1 2">DSM 26991</strain>
    </source>
</reference>